<name>A0A1J4KRV9_9EUKA</name>
<dbReference type="EMBL" id="MLAK01000431">
    <property type="protein sequence ID" value="OHT14003.1"/>
    <property type="molecule type" value="Genomic_DNA"/>
</dbReference>
<evidence type="ECO:0000256" key="1">
    <source>
        <dbReference type="SAM" id="MobiDB-lite"/>
    </source>
</evidence>
<dbReference type="SUPFAM" id="SSF54236">
    <property type="entry name" value="Ubiquitin-like"/>
    <property type="match status" value="1"/>
</dbReference>
<evidence type="ECO:0000313" key="4">
    <source>
        <dbReference type="Proteomes" id="UP000179807"/>
    </source>
</evidence>
<protein>
    <recommendedName>
        <fullName evidence="2">Ubiquitin-like domain-containing protein</fullName>
    </recommendedName>
</protein>
<dbReference type="VEuPathDB" id="TrichDB:TRFO_15637"/>
<dbReference type="InterPro" id="IPR009060">
    <property type="entry name" value="UBA-like_sf"/>
</dbReference>
<dbReference type="OrthoDB" id="10661718at2759"/>
<feature type="region of interest" description="Disordered" evidence="1">
    <location>
        <begin position="215"/>
        <end position="276"/>
    </location>
</feature>
<dbReference type="GO" id="GO:0031593">
    <property type="term" value="F:polyubiquitin modification-dependent protein binding"/>
    <property type="evidence" value="ECO:0007669"/>
    <property type="project" value="TreeGrafter"/>
</dbReference>
<comment type="caution">
    <text evidence="3">The sequence shown here is derived from an EMBL/GenBank/DDBJ whole genome shotgun (WGS) entry which is preliminary data.</text>
</comment>
<dbReference type="Pfam" id="PF00240">
    <property type="entry name" value="ubiquitin"/>
    <property type="match status" value="1"/>
</dbReference>
<organism evidence="3 4">
    <name type="scientific">Tritrichomonas foetus</name>
    <dbReference type="NCBI Taxonomy" id="1144522"/>
    <lineage>
        <taxon>Eukaryota</taxon>
        <taxon>Metamonada</taxon>
        <taxon>Parabasalia</taxon>
        <taxon>Tritrichomonadida</taxon>
        <taxon>Tritrichomonadidae</taxon>
        <taxon>Tritrichomonas</taxon>
    </lineage>
</organism>
<feature type="domain" description="Ubiquitin-like" evidence="2">
    <location>
        <begin position="1"/>
        <end position="75"/>
    </location>
</feature>
<accession>A0A1J4KRV9</accession>
<feature type="compositionally biased region" description="Low complexity" evidence="1">
    <location>
        <begin position="136"/>
        <end position="146"/>
    </location>
</feature>
<evidence type="ECO:0000313" key="3">
    <source>
        <dbReference type="EMBL" id="OHT14003.1"/>
    </source>
</evidence>
<evidence type="ECO:0000259" key="2">
    <source>
        <dbReference type="PROSITE" id="PS50053"/>
    </source>
</evidence>
<dbReference type="InterPro" id="IPR000626">
    <property type="entry name" value="Ubiquitin-like_dom"/>
</dbReference>
<dbReference type="SUPFAM" id="SSF46934">
    <property type="entry name" value="UBA-like"/>
    <property type="match status" value="1"/>
</dbReference>
<dbReference type="SMART" id="SM00213">
    <property type="entry name" value="UBQ"/>
    <property type="match status" value="1"/>
</dbReference>
<dbReference type="GeneID" id="94833199"/>
<dbReference type="GO" id="GO:0006511">
    <property type="term" value="P:ubiquitin-dependent protein catabolic process"/>
    <property type="evidence" value="ECO:0007669"/>
    <property type="project" value="TreeGrafter"/>
</dbReference>
<gene>
    <name evidence="3" type="ORF">TRFO_15637</name>
</gene>
<feature type="compositionally biased region" description="Polar residues" evidence="1">
    <location>
        <begin position="76"/>
        <end position="102"/>
    </location>
</feature>
<dbReference type="GO" id="GO:0005829">
    <property type="term" value="C:cytosol"/>
    <property type="evidence" value="ECO:0007669"/>
    <property type="project" value="TreeGrafter"/>
</dbReference>
<dbReference type="PANTHER" id="PTHR10677:SF3">
    <property type="entry name" value="FI07626P-RELATED"/>
    <property type="match status" value="1"/>
</dbReference>
<dbReference type="Gene3D" id="3.10.20.90">
    <property type="entry name" value="Phosphatidylinositol 3-kinase Catalytic Subunit, Chain A, domain 1"/>
    <property type="match status" value="1"/>
</dbReference>
<dbReference type="InterPro" id="IPR029071">
    <property type="entry name" value="Ubiquitin-like_domsf"/>
</dbReference>
<proteinExistence type="predicted"/>
<dbReference type="InterPro" id="IPR015496">
    <property type="entry name" value="Ubiquilin"/>
</dbReference>
<dbReference type="PANTHER" id="PTHR10677">
    <property type="entry name" value="UBIQUILIN"/>
    <property type="match status" value="1"/>
</dbReference>
<keyword evidence="4" id="KW-1185">Reference proteome</keyword>
<dbReference type="Proteomes" id="UP000179807">
    <property type="component" value="Unassembled WGS sequence"/>
</dbReference>
<reference evidence="3" key="1">
    <citation type="submission" date="2016-10" db="EMBL/GenBank/DDBJ databases">
        <authorList>
            <person name="Benchimol M."/>
            <person name="Almeida L.G."/>
            <person name="Vasconcelos A.T."/>
            <person name="Perreira-Neves A."/>
            <person name="Rosa I.A."/>
            <person name="Tasca T."/>
            <person name="Bogo M.R."/>
            <person name="de Souza W."/>
        </authorList>
    </citation>
    <scope>NUCLEOTIDE SEQUENCE [LARGE SCALE GENOMIC DNA]</scope>
    <source>
        <strain evidence="3">K</strain>
    </source>
</reference>
<sequence length="324" mass="36485">MKILIKYQKEHFHIELEETSTVRDLKREIAKLKHCKVINIKLVYAADVLKNSQKLKDLNILPEKPVTLFIDSGNPRSKSSIAVSSTESAGSFRTNASGNNIPAFSPPENIQYRSGPNTPPTGSPNAFDFSSLQSQNNGNDNGTNKNSSFSGFQDDVDPAQFSKYIQRPEICQKLQNKDVQAGLELICQGLELCQNSGNHLYDKILTNLRFATKNIDSISTSPPPILTDSKESTENKNEGENKQKDDKSVDTKNEENDKKENIQNETEPKTEIQTEKNYEELYADTLQLMDEMELCSHEKNLEALIKFNGDMDEAVEWIISEMNS</sequence>
<dbReference type="Gene3D" id="1.10.8.10">
    <property type="entry name" value="DNA helicase RuvA subunit, C-terminal domain"/>
    <property type="match status" value="1"/>
</dbReference>
<feature type="compositionally biased region" description="Basic and acidic residues" evidence="1">
    <location>
        <begin position="228"/>
        <end position="276"/>
    </location>
</feature>
<dbReference type="PROSITE" id="PS50053">
    <property type="entry name" value="UBIQUITIN_2"/>
    <property type="match status" value="1"/>
</dbReference>
<dbReference type="RefSeq" id="XP_068367139.1">
    <property type="nucleotide sequence ID" value="XM_068498495.1"/>
</dbReference>
<feature type="region of interest" description="Disordered" evidence="1">
    <location>
        <begin position="76"/>
        <end position="154"/>
    </location>
</feature>
<dbReference type="AlphaFoldDB" id="A0A1J4KRV9"/>